<dbReference type="Proteomes" id="UP000652761">
    <property type="component" value="Unassembled WGS sequence"/>
</dbReference>
<comment type="caution">
    <text evidence="1">The sequence shown here is derived from an EMBL/GenBank/DDBJ whole genome shotgun (WGS) entry which is preliminary data.</text>
</comment>
<keyword evidence="2" id="KW-1185">Reference proteome</keyword>
<gene>
    <name evidence="1" type="ORF">Taro_022903</name>
</gene>
<protein>
    <submittedName>
        <fullName evidence="1">Uncharacterized protein</fullName>
    </submittedName>
</protein>
<sequence>MNHIDFTMDFIYRGHLRLPAAVPLACSTDSGVITCCCCFIFLPAAATSPWLLPPPSSRCHHLLTDEGSIFLIHCSCSSPSYALAAFTPFRVYSLRYCTDHIVTARVFYLADVTDELKSSSSADRLEKQ</sequence>
<evidence type="ECO:0000313" key="2">
    <source>
        <dbReference type="Proteomes" id="UP000652761"/>
    </source>
</evidence>
<reference evidence="1" key="1">
    <citation type="submission" date="2017-07" db="EMBL/GenBank/DDBJ databases">
        <title>Taro Niue Genome Assembly and Annotation.</title>
        <authorList>
            <person name="Atibalentja N."/>
            <person name="Keating K."/>
            <person name="Fields C.J."/>
        </authorList>
    </citation>
    <scope>NUCLEOTIDE SEQUENCE</scope>
    <source>
        <strain evidence="1">Niue_2</strain>
        <tissue evidence="1">Leaf</tissue>
    </source>
</reference>
<dbReference type="AlphaFoldDB" id="A0A843V9A0"/>
<dbReference type="EMBL" id="NMUH01001230">
    <property type="protein sequence ID" value="MQL90310.1"/>
    <property type="molecule type" value="Genomic_DNA"/>
</dbReference>
<evidence type="ECO:0000313" key="1">
    <source>
        <dbReference type="EMBL" id="MQL90310.1"/>
    </source>
</evidence>
<proteinExistence type="predicted"/>
<organism evidence="1 2">
    <name type="scientific">Colocasia esculenta</name>
    <name type="common">Wild taro</name>
    <name type="synonym">Arum esculentum</name>
    <dbReference type="NCBI Taxonomy" id="4460"/>
    <lineage>
        <taxon>Eukaryota</taxon>
        <taxon>Viridiplantae</taxon>
        <taxon>Streptophyta</taxon>
        <taxon>Embryophyta</taxon>
        <taxon>Tracheophyta</taxon>
        <taxon>Spermatophyta</taxon>
        <taxon>Magnoliopsida</taxon>
        <taxon>Liliopsida</taxon>
        <taxon>Araceae</taxon>
        <taxon>Aroideae</taxon>
        <taxon>Colocasieae</taxon>
        <taxon>Colocasia</taxon>
    </lineage>
</organism>
<accession>A0A843V9A0</accession>
<name>A0A843V9A0_COLES</name>